<dbReference type="Proteomes" id="UP000319746">
    <property type="component" value="Unassembled WGS sequence"/>
</dbReference>
<reference evidence="3 4" key="1">
    <citation type="submission" date="2019-06" db="EMBL/GenBank/DDBJ databases">
        <title>Sequencing the genomes of 1000 actinobacteria strains.</title>
        <authorList>
            <person name="Klenk H.-P."/>
        </authorList>
    </citation>
    <scope>NUCLEOTIDE SEQUENCE [LARGE SCALE GENOMIC DNA]</scope>
    <source>
        <strain evidence="3 4">DSM 24083</strain>
    </source>
</reference>
<gene>
    <name evidence="3" type="ORF">FB556_1518</name>
</gene>
<evidence type="ECO:0000256" key="2">
    <source>
        <dbReference type="SAM" id="Phobius"/>
    </source>
</evidence>
<evidence type="ECO:0000256" key="1">
    <source>
        <dbReference type="SAM" id="MobiDB-lite"/>
    </source>
</evidence>
<dbReference type="EMBL" id="VFOU01000002">
    <property type="protein sequence ID" value="TQL72849.1"/>
    <property type="molecule type" value="Genomic_DNA"/>
</dbReference>
<dbReference type="AlphaFoldDB" id="A0A543AJV2"/>
<evidence type="ECO:0000313" key="3">
    <source>
        <dbReference type="EMBL" id="TQL72849.1"/>
    </source>
</evidence>
<accession>A0A543AJV2</accession>
<comment type="caution">
    <text evidence="3">The sequence shown here is derived from an EMBL/GenBank/DDBJ whole genome shotgun (WGS) entry which is preliminary data.</text>
</comment>
<keyword evidence="2" id="KW-0472">Membrane</keyword>
<feature type="compositionally biased region" description="Acidic residues" evidence="1">
    <location>
        <begin position="680"/>
        <end position="695"/>
    </location>
</feature>
<proteinExistence type="predicted"/>
<feature type="region of interest" description="Disordered" evidence="1">
    <location>
        <begin position="618"/>
        <end position="695"/>
    </location>
</feature>
<feature type="transmembrane region" description="Helical" evidence="2">
    <location>
        <begin position="560"/>
        <end position="578"/>
    </location>
</feature>
<evidence type="ECO:0000313" key="4">
    <source>
        <dbReference type="Proteomes" id="UP000319746"/>
    </source>
</evidence>
<name>A0A543AJV2_9MICC</name>
<sequence>MIIGLSTGGASTESIDVQTFTSRTEQPDAGRRARKRIWTALVCACALVLAACGADVNSRLELDEDFSGTRAFVMTMAETDIEALSGGLDSATQALEAHTPEVLSFEGIEQQEEGYSATFIMSFSDIEDYQHKIRALLDASEVSMADRDMNIELDEQPLVTRLSLQENFYNDDLMGWAANALLSEGVVADDATVLTSSGRATVIFAGEEIATSTSLPRMNFELSSDHRFQDVGLDVEFLETGEIRITMAYLISGESAAIQNDFLTRQVTELNDLEGLSEAVADSGAKDSPDDSGGENRQISALFSTPEAADAGMKVLLKHDDASFEKHETSDKDSPDVVTQYAGSNWTCEQICDPANLQQLDGDTTFPEQWKLVDEQRGEGEFFAEFNRGMPLQQMTAATRLDFNGNMTQTFEFVVDNATIEGHEATVAARFSPPPNTGSFHSAVEGDKTVYTTTFQAQNAHGLTTMLNDYLQDKGIAAPATIDHDAIIGIWANYDLRVDISPIWEVVTGGVEDATTFSVQLPAMHTGHTQDSESNERTVLIEDSTGSFIIYANGPTSTTIWVVVLTVLFLIVIVVLLFRMRRAATRVWGVATTHPEDAKPYNVQGPKDRLTETEIFEAPLVPGAQDQSTTQTPRQREATKQLEHPGPFPDIPIPSHTQYQELQNRLRRKRHDGKSGEPEPGSDDANMDDDANGAS</sequence>
<protein>
    <submittedName>
        <fullName evidence="3">Uncharacterized protein</fullName>
    </submittedName>
</protein>
<keyword evidence="4" id="KW-1185">Reference proteome</keyword>
<organism evidence="3 4">
    <name type="scientific">Enteractinococcus coprophilus</name>
    <dbReference type="NCBI Taxonomy" id="1027633"/>
    <lineage>
        <taxon>Bacteria</taxon>
        <taxon>Bacillati</taxon>
        <taxon>Actinomycetota</taxon>
        <taxon>Actinomycetes</taxon>
        <taxon>Micrococcales</taxon>
        <taxon>Micrococcaceae</taxon>
    </lineage>
</organism>
<feature type="compositionally biased region" description="Basic and acidic residues" evidence="1">
    <location>
        <begin position="634"/>
        <end position="643"/>
    </location>
</feature>
<keyword evidence="2" id="KW-0812">Transmembrane</keyword>
<keyword evidence="2" id="KW-1133">Transmembrane helix</keyword>